<dbReference type="KEGG" id="baus:BAnh1_03000"/>
<dbReference type="CDD" id="cd01829">
    <property type="entry name" value="SGNH_hydrolase_peri2"/>
    <property type="match status" value="1"/>
</dbReference>
<name>M1NS61_BARAA</name>
<dbReference type="SUPFAM" id="SSF52266">
    <property type="entry name" value="SGNH hydrolase"/>
    <property type="match status" value="1"/>
</dbReference>
<dbReference type="STRING" id="1094489.BAnh1_03000"/>
<dbReference type="PATRIC" id="fig|1094489.3.peg.375"/>
<organism evidence="1 2">
    <name type="scientific">Bartonella australis (strain Aust/NH1)</name>
    <dbReference type="NCBI Taxonomy" id="1094489"/>
    <lineage>
        <taxon>Bacteria</taxon>
        <taxon>Pseudomonadati</taxon>
        <taxon>Pseudomonadota</taxon>
        <taxon>Alphaproteobacteria</taxon>
        <taxon>Hyphomicrobiales</taxon>
        <taxon>Bartonellaceae</taxon>
        <taxon>Bartonella</taxon>
    </lineage>
</organism>
<proteinExistence type="predicted"/>
<dbReference type="GO" id="GO:0016788">
    <property type="term" value="F:hydrolase activity, acting on ester bonds"/>
    <property type="evidence" value="ECO:0007669"/>
    <property type="project" value="UniProtKB-ARBA"/>
</dbReference>
<dbReference type="Gene3D" id="3.40.50.1110">
    <property type="entry name" value="SGNH hydrolase"/>
    <property type="match status" value="1"/>
</dbReference>
<dbReference type="Pfam" id="PF04311">
    <property type="entry name" value="DUF459"/>
    <property type="match status" value="1"/>
</dbReference>
<protein>
    <recommendedName>
        <fullName evidence="3">DUF459 domain-containing protein</fullName>
    </recommendedName>
</protein>
<dbReference type="eggNOG" id="COG2845">
    <property type="taxonomic scope" value="Bacteria"/>
</dbReference>
<dbReference type="AlphaFoldDB" id="M1NS61"/>
<evidence type="ECO:0008006" key="3">
    <source>
        <dbReference type="Google" id="ProtNLM"/>
    </source>
</evidence>
<reference evidence="1 2" key="1">
    <citation type="journal article" date="2013" name="PLoS Genet.">
        <title>A gene transfer agent and a dynamic repertoire of secretion systems hold the keys to the explosive radiation of the emerging pathogen Bartonella.</title>
        <authorList>
            <person name="Guy L."/>
            <person name="Nystedt B."/>
            <person name="Toft C."/>
            <person name="Zaremba-Niedzwiedzka K."/>
            <person name="Berglund E.C."/>
            <person name="Granberg F."/>
            <person name="Naslund K."/>
            <person name="Eriksson A.S."/>
            <person name="Andersson S.G."/>
        </authorList>
    </citation>
    <scope>NUCLEOTIDE SEQUENCE [LARGE SCALE GENOMIC DNA]</scope>
    <source>
        <strain evidence="1 2">Aust/NH1</strain>
    </source>
</reference>
<dbReference type="InterPro" id="IPR036514">
    <property type="entry name" value="SGNH_hydro_sf"/>
</dbReference>
<dbReference type="EMBL" id="CP003123">
    <property type="protein sequence ID" value="AGF74183.1"/>
    <property type="molecule type" value="Genomic_DNA"/>
</dbReference>
<sequence>MGDILFYFRQISLICLLYSTFTLTIMRPVPTKAQNFFEFLLKHKKREEPPQQPHIIKEQAYAPPPKTVIQKQKDASAKRILIIGDFVASTVANELDKFFADNAGITIINRAVPASGLVRIDYYSWKNNIPELIHENKPDTIIIVVGANDNQPIVTPDGILKTAQPEWIDFYKKRIADITESLRYFGKPWIWMDQPAFENKSLTQKIQTLNELYKKATKEAGGYFVDVWGGFVDEQGQFSFSGYDINGKISILRASDGVNFTSKGRQKLVSYLEKPLENVLSLQMPSRENGLPINVNTLNLTKGDIHNIGRQSPISLYDMARQNTHLLDKIDQNLIKEAQQHLNGHQVNRADNFSLP</sequence>
<dbReference type="Proteomes" id="UP000011729">
    <property type="component" value="Chromosome"/>
</dbReference>
<accession>M1NS61</accession>
<evidence type="ECO:0000313" key="2">
    <source>
        <dbReference type="Proteomes" id="UP000011729"/>
    </source>
</evidence>
<keyword evidence="2" id="KW-1185">Reference proteome</keyword>
<gene>
    <name evidence="1" type="ordered locus">BAnh1_03000</name>
</gene>
<dbReference type="HOGENOM" id="CLU_044457_0_1_5"/>
<dbReference type="InterPro" id="IPR007407">
    <property type="entry name" value="DUF459"/>
</dbReference>
<evidence type="ECO:0000313" key="1">
    <source>
        <dbReference type="EMBL" id="AGF74183.1"/>
    </source>
</evidence>